<gene>
    <name evidence="2" type="ORF">AHOG_07150</name>
</gene>
<dbReference type="EMBL" id="CP022521">
    <property type="protein sequence ID" value="ASO19078.1"/>
    <property type="molecule type" value="Genomic_DNA"/>
</dbReference>
<reference evidence="2 3" key="1">
    <citation type="submission" date="2017-07" db="EMBL/GenBank/DDBJ databases">
        <title>Complete genome sequence of Actinoalloteichus hoggarensis DSM 45943, type strain of Actinoalloteichus hoggarensis.</title>
        <authorList>
            <person name="Ruckert C."/>
            <person name="Nouioui I."/>
            <person name="Willmese J."/>
            <person name="van Wezel G."/>
            <person name="Klenk H.-P."/>
            <person name="Kalinowski J."/>
            <person name="Zotchev S.B."/>
        </authorList>
    </citation>
    <scope>NUCLEOTIDE SEQUENCE [LARGE SCALE GENOMIC DNA]</scope>
    <source>
        <strain evidence="2 3">DSM 45943</strain>
    </source>
</reference>
<organism evidence="2 3">
    <name type="scientific">Actinoalloteichus hoggarensis</name>
    <dbReference type="NCBI Taxonomy" id="1470176"/>
    <lineage>
        <taxon>Bacteria</taxon>
        <taxon>Bacillati</taxon>
        <taxon>Actinomycetota</taxon>
        <taxon>Actinomycetes</taxon>
        <taxon>Pseudonocardiales</taxon>
        <taxon>Pseudonocardiaceae</taxon>
        <taxon>Actinoalloteichus</taxon>
    </lineage>
</organism>
<evidence type="ECO:0000313" key="3">
    <source>
        <dbReference type="Proteomes" id="UP000204221"/>
    </source>
</evidence>
<dbReference type="Proteomes" id="UP000204221">
    <property type="component" value="Chromosome"/>
</dbReference>
<keyword evidence="3" id="KW-1185">Reference proteome</keyword>
<sequence length="29" mass="2778">MSPPEWIGTAWSGTVTGTVTGGPAAAFGA</sequence>
<name>A0A221W014_9PSEU</name>
<feature type="region of interest" description="Disordered" evidence="1">
    <location>
        <begin position="1"/>
        <end position="29"/>
    </location>
</feature>
<feature type="compositionally biased region" description="Low complexity" evidence="1">
    <location>
        <begin position="8"/>
        <end position="29"/>
    </location>
</feature>
<evidence type="ECO:0000313" key="2">
    <source>
        <dbReference type="EMBL" id="ASO19078.1"/>
    </source>
</evidence>
<dbReference type="KEGG" id="ahg:AHOG_07150"/>
<proteinExistence type="predicted"/>
<dbReference type="AlphaFoldDB" id="A0A221W014"/>
<accession>A0A221W014</accession>
<protein>
    <submittedName>
        <fullName evidence="2">Uncharacterized protein</fullName>
    </submittedName>
</protein>
<evidence type="ECO:0000256" key="1">
    <source>
        <dbReference type="SAM" id="MobiDB-lite"/>
    </source>
</evidence>